<keyword evidence="2" id="KW-1185">Reference proteome</keyword>
<dbReference type="EMBL" id="JAHRIN010035042">
    <property type="protein sequence ID" value="MEQ2203826.1"/>
    <property type="molecule type" value="Genomic_DNA"/>
</dbReference>
<proteinExistence type="predicted"/>
<organism evidence="1 2">
    <name type="scientific">Xenoophorus captivus</name>
    <dbReference type="NCBI Taxonomy" id="1517983"/>
    <lineage>
        <taxon>Eukaryota</taxon>
        <taxon>Metazoa</taxon>
        <taxon>Chordata</taxon>
        <taxon>Craniata</taxon>
        <taxon>Vertebrata</taxon>
        <taxon>Euteleostomi</taxon>
        <taxon>Actinopterygii</taxon>
        <taxon>Neopterygii</taxon>
        <taxon>Teleostei</taxon>
        <taxon>Neoteleostei</taxon>
        <taxon>Acanthomorphata</taxon>
        <taxon>Ovalentaria</taxon>
        <taxon>Atherinomorphae</taxon>
        <taxon>Cyprinodontiformes</taxon>
        <taxon>Goodeidae</taxon>
        <taxon>Xenoophorus</taxon>
    </lineage>
</organism>
<name>A0ABV0R820_9TELE</name>
<reference evidence="1 2" key="1">
    <citation type="submission" date="2021-06" db="EMBL/GenBank/DDBJ databases">
        <authorList>
            <person name="Palmer J.M."/>
        </authorList>
    </citation>
    <scope>NUCLEOTIDE SEQUENCE [LARGE SCALE GENOMIC DNA]</scope>
    <source>
        <strain evidence="1 2">XC_2019</strain>
        <tissue evidence="1">Muscle</tissue>
    </source>
</reference>
<evidence type="ECO:0000313" key="1">
    <source>
        <dbReference type="EMBL" id="MEQ2203826.1"/>
    </source>
</evidence>
<evidence type="ECO:0000313" key="2">
    <source>
        <dbReference type="Proteomes" id="UP001434883"/>
    </source>
</evidence>
<comment type="caution">
    <text evidence="1">The sequence shown here is derived from an EMBL/GenBank/DDBJ whole genome shotgun (WGS) entry which is preliminary data.</text>
</comment>
<accession>A0ABV0R820</accession>
<sequence>MCSCSFKPGNNLTARNGCQVEVEEGVSWCHSQQHLCCQKMLKWCGPTVNTGRFMCMRMVLINLKHNMSSTQPEQR</sequence>
<dbReference type="Proteomes" id="UP001434883">
    <property type="component" value="Unassembled WGS sequence"/>
</dbReference>
<protein>
    <recommendedName>
        <fullName evidence="3">Beta-defensin</fullName>
    </recommendedName>
</protein>
<evidence type="ECO:0008006" key="3">
    <source>
        <dbReference type="Google" id="ProtNLM"/>
    </source>
</evidence>
<gene>
    <name evidence="1" type="ORF">XENOCAPTIV_004143</name>
</gene>